<dbReference type="InterPro" id="IPR036271">
    <property type="entry name" value="Tet_transcr_reg_TetR-rel_C_sf"/>
</dbReference>
<evidence type="ECO:0000256" key="5">
    <source>
        <dbReference type="PROSITE-ProRule" id="PRU00335"/>
    </source>
</evidence>
<feature type="domain" description="HTH tetR-type" evidence="6">
    <location>
        <begin position="9"/>
        <end position="69"/>
    </location>
</feature>
<evidence type="ECO:0000313" key="7">
    <source>
        <dbReference type="EMBL" id="TDR84550.1"/>
    </source>
</evidence>
<dbReference type="SUPFAM" id="SSF48498">
    <property type="entry name" value="Tetracyclin repressor-like, C-terminal domain"/>
    <property type="match status" value="1"/>
</dbReference>
<dbReference type="InterPro" id="IPR039538">
    <property type="entry name" value="BetI_C"/>
</dbReference>
<dbReference type="Pfam" id="PF13977">
    <property type="entry name" value="TetR_C_6"/>
    <property type="match status" value="1"/>
</dbReference>
<name>A0A4R7BH10_9HYPH</name>
<keyword evidence="1" id="KW-0678">Repressor</keyword>
<dbReference type="OrthoDB" id="9802802at2"/>
<dbReference type="PROSITE" id="PS50977">
    <property type="entry name" value="HTH_TETR_2"/>
    <property type="match status" value="1"/>
</dbReference>
<feature type="DNA-binding region" description="H-T-H motif" evidence="5">
    <location>
        <begin position="32"/>
        <end position="51"/>
    </location>
</feature>
<keyword evidence="8" id="KW-1185">Reference proteome</keyword>
<dbReference type="PRINTS" id="PR00455">
    <property type="entry name" value="HTHTETR"/>
</dbReference>
<keyword evidence="3 5" id="KW-0238">DNA-binding</keyword>
<dbReference type="InterPro" id="IPR001647">
    <property type="entry name" value="HTH_TetR"/>
</dbReference>
<dbReference type="Proteomes" id="UP000295122">
    <property type="component" value="Unassembled WGS sequence"/>
</dbReference>
<dbReference type="SUPFAM" id="SSF46689">
    <property type="entry name" value="Homeodomain-like"/>
    <property type="match status" value="1"/>
</dbReference>
<dbReference type="GO" id="GO:0000976">
    <property type="term" value="F:transcription cis-regulatory region binding"/>
    <property type="evidence" value="ECO:0007669"/>
    <property type="project" value="TreeGrafter"/>
</dbReference>
<dbReference type="Pfam" id="PF00440">
    <property type="entry name" value="TetR_N"/>
    <property type="match status" value="1"/>
</dbReference>
<evidence type="ECO:0000313" key="8">
    <source>
        <dbReference type="Proteomes" id="UP000295122"/>
    </source>
</evidence>
<comment type="caution">
    <text evidence="7">The sequence shown here is derived from an EMBL/GenBank/DDBJ whole genome shotgun (WGS) entry which is preliminary data.</text>
</comment>
<evidence type="ECO:0000259" key="6">
    <source>
        <dbReference type="PROSITE" id="PS50977"/>
    </source>
</evidence>
<proteinExistence type="predicted"/>
<keyword evidence="4" id="KW-0804">Transcription</keyword>
<dbReference type="Gene3D" id="1.10.357.10">
    <property type="entry name" value="Tetracycline Repressor, domain 2"/>
    <property type="match status" value="1"/>
</dbReference>
<dbReference type="AlphaFoldDB" id="A0A4R7BH10"/>
<dbReference type="PANTHER" id="PTHR30055">
    <property type="entry name" value="HTH-TYPE TRANSCRIPTIONAL REGULATOR RUTR"/>
    <property type="match status" value="1"/>
</dbReference>
<dbReference type="EMBL" id="SNZR01000019">
    <property type="protein sequence ID" value="TDR84550.1"/>
    <property type="molecule type" value="Genomic_DNA"/>
</dbReference>
<evidence type="ECO:0000256" key="2">
    <source>
        <dbReference type="ARBA" id="ARBA00023015"/>
    </source>
</evidence>
<accession>A0A4R7BH10</accession>
<organism evidence="7 8">
    <name type="scientific">Enterovirga rhinocerotis</name>
    <dbReference type="NCBI Taxonomy" id="1339210"/>
    <lineage>
        <taxon>Bacteria</taxon>
        <taxon>Pseudomonadati</taxon>
        <taxon>Pseudomonadota</taxon>
        <taxon>Alphaproteobacteria</taxon>
        <taxon>Hyphomicrobiales</taxon>
        <taxon>Methylobacteriaceae</taxon>
        <taxon>Enterovirga</taxon>
    </lineage>
</organism>
<reference evidence="7 8" key="1">
    <citation type="submission" date="2019-03" db="EMBL/GenBank/DDBJ databases">
        <title>Genomic Encyclopedia of Type Strains, Phase IV (KMG-IV): sequencing the most valuable type-strain genomes for metagenomic binning, comparative biology and taxonomic classification.</title>
        <authorList>
            <person name="Goeker M."/>
        </authorList>
    </citation>
    <scope>NUCLEOTIDE SEQUENCE [LARGE SCALE GENOMIC DNA]</scope>
    <source>
        <strain evidence="7 8">DSM 25903</strain>
    </source>
</reference>
<dbReference type="PANTHER" id="PTHR30055:SF226">
    <property type="entry name" value="HTH-TYPE TRANSCRIPTIONAL REGULATOR PKSA"/>
    <property type="match status" value="1"/>
</dbReference>
<dbReference type="RefSeq" id="WP_133775139.1">
    <property type="nucleotide sequence ID" value="NZ_SNZR01000019.1"/>
</dbReference>
<dbReference type="GO" id="GO:0003700">
    <property type="term" value="F:DNA-binding transcription factor activity"/>
    <property type="evidence" value="ECO:0007669"/>
    <property type="project" value="TreeGrafter"/>
</dbReference>
<gene>
    <name evidence="7" type="ORF">EV668_4909</name>
</gene>
<protein>
    <submittedName>
        <fullName evidence="7">TetR family transcriptional regulator</fullName>
    </submittedName>
</protein>
<evidence type="ECO:0000256" key="1">
    <source>
        <dbReference type="ARBA" id="ARBA00022491"/>
    </source>
</evidence>
<sequence>MLQISPEQPDRRTLILDAAERCFVRSGFHQATMQAIASEAGMSAGNLYRYFPSKESLVEGLCERDRSEVAADFAAFEGARDFMAVFAALGRKHFEEEPREKAVLCLQIWAEATRSDRVGEVVSAFTRDIVDRLTTLLEAARDAGHIAPAMEPRAIARIVTTLADGLFVRRAIVPDFDAEAEIPPVLNLIGALVAGRITTAGCADAAAETTS</sequence>
<evidence type="ECO:0000256" key="3">
    <source>
        <dbReference type="ARBA" id="ARBA00023125"/>
    </source>
</evidence>
<dbReference type="InterPro" id="IPR050109">
    <property type="entry name" value="HTH-type_TetR-like_transc_reg"/>
</dbReference>
<dbReference type="InterPro" id="IPR009057">
    <property type="entry name" value="Homeodomain-like_sf"/>
</dbReference>
<evidence type="ECO:0000256" key="4">
    <source>
        <dbReference type="ARBA" id="ARBA00023163"/>
    </source>
</evidence>
<keyword evidence="2" id="KW-0805">Transcription regulation</keyword>